<dbReference type="RefSeq" id="WP_134117394.1">
    <property type="nucleotide sequence ID" value="NZ_SOEG01000019.1"/>
</dbReference>
<keyword evidence="16" id="KW-1185">Reference proteome</keyword>
<feature type="domain" description="PASTA" evidence="14">
    <location>
        <begin position="528"/>
        <end position="596"/>
    </location>
</feature>
<name>A0A4R8GT71_9FIRM</name>
<keyword evidence="10" id="KW-0175">Coiled coil</keyword>
<sequence length="673" mass="75846">MIGKVLNNRYEIIEKVGTGGMAIVYRATDKLLGRPVAVKILQPQFADNETAVKRFNREAQSVASLSHPNIVNIFDIGRDDDLHYIVMEYVTGNDLKEELKKVGRFEVDKAIQLITGICNALIKAHRNNIIHCDIKPHNILVTKDNRAKVTDFGIARAVTSATMAHTNSVMGSAHYLSPEQAKGAKVSTKSDIYSLGIVLYELLTGQVPFTGENHISIALKHLEEKPPSPQEINQNISDELASIILKAIAKKPEDRYNSVVEMLRDLKEIEINTTQKVKNKDITNQHTMVMSKEDYQKEINKEINKKVSKEVNKKTTKKESLLKSDFKENNRGVRKLNKRNHKATSFEKTPKKNTKKKKKKRNEFLTALLILGIIGIAIMGVGYYMLINYMEVEEVRVPDVVGKHVENARQELADKGLELKVYYRSHSSEVEKDHIISQSIKADKKIKVNRVIEVVVSKGAKLSKVPNLLGIELREAEIKLDKLDLEIGEVKEEYNNEVKKGQIISQDPRPDIEVKSGATVDLLISKGKEPKEVLIPNLVGLKKEEAVEKLRERNLLLGQVLERESLNYLKGRVIAQNPSPGKMTMEGTTIQLIISKGIRNPRGSEVKSPLVRIDVPAGNEKRVQIVVSDDNGQRTVYDQVHQPHDKVEKEVITVGSAVIRVYFDGQLNYEKRL</sequence>
<keyword evidence="3" id="KW-0808">Transferase</keyword>
<evidence type="ECO:0000256" key="1">
    <source>
        <dbReference type="ARBA" id="ARBA00012513"/>
    </source>
</evidence>
<keyword evidence="2" id="KW-0723">Serine/threonine-protein kinase</keyword>
<keyword evidence="6 9" id="KW-0067">ATP-binding</keyword>
<dbReference type="CDD" id="cd14014">
    <property type="entry name" value="STKc_PknB_like"/>
    <property type="match status" value="1"/>
</dbReference>
<dbReference type="GO" id="GO:0005524">
    <property type="term" value="F:ATP binding"/>
    <property type="evidence" value="ECO:0007669"/>
    <property type="project" value="UniProtKB-UniRule"/>
</dbReference>
<dbReference type="Proteomes" id="UP000295832">
    <property type="component" value="Unassembled WGS sequence"/>
</dbReference>
<evidence type="ECO:0000256" key="11">
    <source>
        <dbReference type="SAM" id="MobiDB-lite"/>
    </source>
</evidence>
<comment type="catalytic activity">
    <reaction evidence="8">
        <text>L-seryl-[protein] + ATP = O-phospho-L-seryl-[protein] + ADP + H(+)</text>
        <dbReference type="Rhea" id="RHEA:17989"/>
        <dbReference type="Rhea" id="RHEA-COMP:9863"/>
        <dbReference type="Rhea" id="RHEA-COMP:11604"/>
        <dbReference type="ChEBI" id="CHEBI:15378"/>
        <dbReference type="ChEBI" id="CHEBI:29999"/>
        <dbReference type="ChEBI" id="CHEBI:30616"/>
        <dbReference type="ChEBI" id="CHEBI:83421"/>
        <dbReference type="ChEBI" id="CHEBI:456216"/>
        <dbReference type="EC" id="2.7.11.1"/>
    </reaction>
</comment>
<dbReference type="Pfam" id="PF03793">
    <property type="entry name" value="PASTA"/>
    <property type="match status" value="3"/>
</dbReference>
<evidence type="ECO:0000256" key="5">
    <source>
        <dbReference type="ARBA" id="ARBA00022777"/>
    </source>
</evidence>
<dbReference type="SMART" id="SM00220">
    <property type="entry name" value="S_TKc"/>
    <property type="match status" value="1"/>
</dbReference>
<dbReference type="AlphaFoldDB" id="A0A4R8GT71"/>
<evidence type="ECO:0000256" key="2">
    <source>
        <dbReference type="ARBA" id="ARBA00022527"/>
    </source>
</evidence>
<comment type="catalytic activity">
    <reaction evidence="7">
        <text>L-threonyl-[protein] + ATP = O-phospho-L-threonyl-[protein] + ADP + H(+)</text>
        <dbReference type="Rhea" id="RHEA:46608"/>
        <dbReference type="Rhea" id="RHEA-COMP:11060"/>
        <dbReference type="Rhea" id="RHEA-COMP:11605"/>
        <dbReference type="ChEBI" id="CHEBI:15378"/>
        <dbReference type="ChEBI" id="CHEBI:30013"/>
        <dbReference type="ChEBI" id="CHEBI:30616"/>
        <dbReference type="ChEBI" id="CHEBI:61977"/>
        <dbReference type="ChEBI" id="CHEBI:456216"/>
        <dbReference type="EC" id="2.7.11.1"/>
    </reaction>
</comment>
<dbReference type="InterPro" id="IPR000719">
    <property type="entry name" value="Prot_kinase_dom"/>
</dbReference>
<dbReference type="InterPro" id="IPR017441">
    <property type="entry name" value="Protein_kinase_ATP_BS"/>
</dbReference>
<evidence type="ECO:0000256" key="6">
    <source>
        <dbReference type="ARBA" id="ARBA00022840"/>
    </source>
</evidence>
<evidence type="ECO:0000256" key="10">
    <source>
        <dbReference type="SAM" id="Coils"/>
    </source>
</evidence>
<dbReference type="PROSITE" id="PS00107">
    <property type="entry name" value="PROTEIN_KINASE_ATP"/>
    <property type="match status" value="1"/>
</dbReference>
<keyword evidence="12" id="KW-1133">Transmembrane helix</keyword>
<dbReference type="SUPFAM" id="SSF56112">
    <property type="entry name" value="Protein kinase-like (PK-like)"/>
    <property type="match status" value="1"/>
</dbReference>
<dbReference type="InterPro" id="IPR011009">
    <property type="entry name" value="Kinase-like_dom_sf"/>
</dbReference>
<evidence type="ECO:0000259" key="13">
    <source>
        <dbReference type="PROSITE" id="PS50011"/>
    </source>
</evidence>
<evidence type="ECO:0000256" key="3">
    <source>
        <dbReference type="ARBA" id="ARBA00022679"/>
    </source>
</evidence>
<dbReference type="Pfam" id="PF00069">
    <property type="entry name" value="Pkinase"/>
    <property type="match status" value="1"/>
</dbReference>
<dbReference type="CDD" id="cd06577">
    <property type="entry name" value="PASTA_pknB"/>
    <property type="match status" value="3"/>
</dbReference>
<dbReference type="STRING" id="926561.GCA_000379025_00098"/>
<feature type="compositionally biased region" description="Basic residues" evidence="11">
    <location>
        <begin position="332"/>
        <end position="342"/>
    </location>
</feature>
<dbReference type="PANTHER" id="PTHR43289">
    <property type="entry name" value="MITOGEN-ACTIVATED PROTEIN KINASE KINASE KINASE 20-RELATED"/>
    <property type="match status" value="1"/>
</dbReference>
<feature type="domain" description="Protein kinase" evidence="13">
    <location>
        <begin position="10"/>
        <end position="271"/>
    </location>
</feature>
<feature type="compositionally biased region" description="Basic and acidic residues" evidence="11">
    <location>
        <begin position="321"/>
        <end position="331"/>
    </location>
</feature>
<dbReference type="Gene3D" id="1.10.510.10">
    <property type="entry name" value="Transferase(Phosphotransferase) domain 1"/>
    <property type="match status" value="1"/>
</dbReference>
<evidence type="ECO:0000313" key="15">
    <source>
        <dbReference type="EMBL" id="TDX49202.1"/>
    </source>
</evidence>
<comment type="caution">
    <text evidence="15">The sequence shown here is derived from an EMBL/GenBank/DDBJ whole genome shotgun (WGS) entry which is preliminary data.</text>
</comment>
<keyword evidence="12" id="KW-0472">Membrane</keyword>
<keyword evidence="5 15" id="KW-0418">Kinase</keyword>
<evidence type="ECO:0000256" key="4">
    <source>
        <dbReference type="ARBA" id="ARBA00022741"/>
    </source>
</evidence>
<feature type="binding site" evidence="9">
    <location>
        <position position="39"/>
    </location>
    <ligand>
        <name>ATP</name>
        <dbReference type="ChEBI" id="CHEBI:30616"/>
    </ligand>
</feature>
<feature type="coiled-coil region" evidence="10">
    <location>
        <begin position="473"/>
        <end position="500"/>
    </location>
</feature>
<evidence type="ECO:0000256" key="7">
    <source>
        <dbReference type="ARBA" id="ARBA00047899"/>
    </source>
</evidence>
<feature type="domain" description="PASTA" evidence="14">
    <location>
        <begin position="391"/>
        <end position="458"/>
    </location>
</feature>
<evidence type="ECO:0000256" key="12">
    <source>
        <dbReference type="SAM" id="Phobius"/>
    </source>
</evidence>
<dbReference type="SMART" id="SM00740">
    <property type="entry name" value="PASTA"/>
    <property type="match status" value="3"/>
</dbReference>
<evidence type="ECO:0000259" key="14">
    <source>
        <dbReference type="PROSITE" id="PS51178"/>
    </source>
</evidence>
<gene>
    <name evidence="15" type="ORF">C7959_11923</name>
</gene>
<dbReference type="PROSITE" id="PS00108">
    <property type="entry name" value="PROTEIN_KINASE_ST"/>
    <property type="match status" value="1"/>
</dbReference>
<evidence type="ECO:0000256" key="9">
    <source>
        <dbReference type="PROSITE-ProRule" id="PRU10141"/>
    </source>
</evidence>
<accession>A0A4R8GT71</accession>
<feature type="region of interest" description="Disordered" evidence="11">
    <location>
        <begin position="321"/>
        <end position="358"/>
    </location>
</feature>
<dbReference type="Gene3D" id="3.30.200.20">
    <property type="entry name" value="Phosphorylase Kinase, domain 1"/>
    <property type="match status" value="1"/>
</dbReference>
<evidence type="ECO:0000256" key="8">
    <source>
        <dbReference type="ARBA" id="ARBA00048679"/>
    </source>
</evidence>
<dbReference type="FunFam" id="1.10.510.10:FF:000021">
    <property type="entry name" value="Serine/threonine protein kinase"/>
    <property type="match status" value="1"/>
</dbReference>
<feature type="domain" description="PASTA" evidence="14">
    <location>
        <begin position="459"/>
        <end position="526"/>
    </location>
</feature>
<dbReference type="EC" id="2.7.11.1" evidence="1"/>
<proteinExistence type="predicted"/>
<reference evidence="15 16" key="1">
    <citation type="submission" date="2019-03" db="EMBL/GenBank/DDBJ databases">
        <title>Subsurface microbial communities from deep shales in Ohio and West Virginia, USA.</title>
        <authorList>
            <person name="Wrighton K."/>
        </authorList>
    </citation>
    <scope>NUCLEOTIDE SEQUENCE [LARGE SCALE GENOMIC DNA]</scope>
    <source>
        <strain evidence="15 16">MSL 6dP</strain>
    </source>
</reference>
<dbReference type="FunFam" id="3.30.200.20:FF:000035">
    <property type="entry name" value="Serine/threonine protein kinase Stk1"/>
    <property type="match status" value="1"/>
</dbReference>
<protein>
    <recommendedName>
        <fullName evidence="1">non-specific serine/threonine protein kinase</fullName>
        <ecNumber evidence="1">2.7.11.1</ecNumber>
    </recommendedName>
</protein>
<dbReference type="PROSITE" id="PS51178">
    <property type="entry name" value="PASTA"/>
    <property type="match status" value="3"/>
</dbReference>
<evidence type="ECO:0000313" key="16">
    <source>
        <dbReference type="Proteomes" id="UP000295832"/>
    </source>
</evidence>
<organism evidence="15 16">
    <name type="scientific">Orenia marismortui</name>
    <dbReference type="NCBI Taxonomy" id="46469"/>
    <lineage>
        <taxon>Bacteria</taxon>
        <taxon>Bacillati</taxon>
        <taxon>Bacillota</taxon>
        <taxon>Clostridia</taxon>
        <taxon>Halanaerobiales</taxon>
        <taxon>Halobacteroidaceae</taxon>
        <taxon>Orenia</taxon>
    </lineage>
</organism>
<feature type="transmembrane region" description="Helical" evidence="12">
    <location>
        <begin position="364"/>
        <end position="386"/>
    </location>
</feature>
<dbReference type="InterPro" id="IPR008271">
    <property type="entry name" value="Ser/Thr_kinase_AS"/>
</dbReference>
<dbReference type="Gene3D" id="3.30.10.20">
    <property type="match status" value="3"/>
</dbReference>
<dbReference type="PANTHER" id="PTHR43289:SF34">
    <property type="entry name" value="SERINE_THREONINE-PROTEIN KINASE YBDM-RELATED"/>
    <property type="match status" value="1"/>
</dbReference>
<keyword evidence="4 9" id="KW-0547">Nucleotide-binding</keyword>
<dbReference type="GO" id="GO:0004674">
    <property type="term" value="F:protein serine/threonine kinase activity"/>
    <property type="evidence" value="ECO:0007669"/>
    <property type="project" value="UniProtKB-KW"/>
</dbReference>
<keyword evidence="12" id="KW-0812">Transmembrane</keyword>
<dbReference type="EMBL" id="SOEG01000019">
    <property type="protein sequence ID" value="TDX49202.1"/>
    <property type="molecule type" value="Genomic_DNA"/>
</dbReference>
<dbReference type="NCBIfam" id="NF033483">
    <property type="entry name" value="PknB_PASTA_kin"/>
    <property type="match status" value="1"/>
</dbReference>
<dbReference type="PROSITE" id="PS50011">
    <property type="entry name" value="PROTEIN_KINASE_DOM"/>
    <property type="match status" value="1"/>
</dbReference>
<dbReference type="InterPro" id="IPR005543">
    <property type="entry name" value="PASTA_dom"/>
</dbReference>